<keyword evidence="1" id="KW-1133">Transmembrane helix</keyword>
<evidence type="ECO:0000313" key="2">
    <source>
        <dbReference type="EMBL" id="EWM29100.1"/>
    </source>
</evidence>
<feature type="transmembrane region" description="Helical" evidence="1">
    <location>
        <begin position="57"/>
        <end position="78"/>
    </location>
</feature>
<dbReference type="Proteomes" id="UP000019335">
    <property type="component" value="Chromosome 3"/>
</dbReference>
<keyword evidence="1" id="KW-0812">Transmembrane</keyword>
<dbReference type="PANTHER" id="PTHR20921:SF0">
    <property type="entry name" value="TRANSMEMBRANE PROTEIN 222"/>
    <property type="match status" value="1"/>
</dbReference>
<sequence length="192" mass="21601">MVTLIVACICKYFKAMDSRPAGPRISMFETSASPSIDPDQDLFPHCLVWSPLPVLTWFLPFVGHMGIATMDGVMWDFAGPYSIGRHKLAFGPPTRYIQLQIPRGREIEYDEAVASANATYSHRTHNLLCDNCHSHCAWALNTFKYKGARWWNMVVLSLYMLVMGKWVSFLAAIKTLGPAMLVLVIGLTIIYV</sequence>
<evidence type="ECO:0008006" key="4">
    <source>
        <dbReference type="Google" id="ProtNLM"/>
    </source>
</evidence>
<proteinExistence type="predicted"/>
<dbReference type="OrthoDB" id="267284at2759"/>
<comment type="caution">
    <text evidence="2">The sequence shown here is derived from an EMBL/GenBank/DDBJ whole genome shotgun (WGS) entry which is preliminary data.</text>
</comment>
<dbReference type="Pfam" id="PF05608">
    <property type="entry name" value="RTE1"/>
    <property type="match status" value="2"/>
</dbReference>
<feature type="transmembrane region" description="Helical" evidence="1">
    <location>
        <begin position="175"/>
        <end position="191"/>
    </location>
</feature>
<organism evidence="2 3">
    <name type="scientific">Nannochloropsis gaditana</name>
    <dbReference type="NCBI Taxonomy" id="72520"/>
    <lineage>
        <taxon>Eukaryota</taxon>
        <taxon>Sar</taxon>
        <taxon>Stramenopiles</taxon>
        <taxon>Ochrophyta</taxon>
        <taxon>Eustigmatophyceae</taxon>
        <taxon>Eustigmatales</taxon>
        <taxon>Monodopsidaceae</taxon>
        <taxon>Nannochloropsis</taxon>
    </lineage>
</organism>
<dbReference type="PANTHER" id="PTHR20921">
    <property type="entry name" value="TRANSMEMBRANE PROTEIN 222"/>
    <property type="match status" value="1"/>
</dbReference>
<dbReference type="EMBL" id="AZIL01000178">
    <property type="protein sequence ID" value="EWM29100.1"/>
    <property type="molecule type" value="Genomic_DNA"/>
</dbReference>
<gene>
    <name evidence="2" type="ORF">Naga_100024g49</name>
</gene>
<evidence type="ECO:0000313" key="3">
    <source>
        <dbReference type="Proteomes" id="UP000019335"/>
    </source>
</evidence>
<dbReference type="InterPro" id="IPR008496">
    <property type="entry name" value="TMEM222/RTE1"/>
</dbReference>
<reference evidence="2 3" key="1">
    <citation type="journal article" date="2014" name="Mol. Plant">
        <title>Chromosome Scale Genome Assembly and Transcriptome Profiling of Nannochloropsis gaditana in Nitrogen Depletion.</title>
        <authorList>
            <person name="Corteggiani Carpinelli E."/>
            <person name="Telatin A."/>
            <person name="Vitulo N."/>
            <person name="Forcato C."/>
            <person name="D'Angelo M."/>
            <person name="Schiavon R."/>
            <person name="Vezzi A."/>
            <person name="Giacometti G.M."/>
            <person name="Morosinotto T."/>
            <person name="Valle G."/>
        </authorList>
    </citation>
    <scope>NUCLEOTIDE SEQUENCE [LARGE SCALE GENOMIC DNA]</scope>
    <source>
        <strain evidence="2 3">B-31</strain>
    </source>
</reference>
<keyword evidence="1" id="KW-0472">Membrane</keyword>
<protein>
    <recommendedName>
        <fullName evidence="4">Transmembrane protein 222</fullName>
    </recommendedName>
</protein>
<accession>W7TPQ7</accession>
<keyword evidence="3" id="KW-1185">Reference proteome</keyword>
<evidence type="ECO:0000256" key="1">
    <source>
        <dbReference type="SAM" id="Phobius"/>
    </source>
</evidence>
<name>W7TPQ7_9STRA</name>
<dbReference type="AlphaFoldDB" id="W7TPQ7"/>